<dbReference type="Proteomes" id="UP000628448">
    <property type="component" value="Unassembled WGS sequence"/>
</dbReference>
<dbReference type="AlphaFoldDB" id="A0A931E683"/>
<dbReference type="EMBL" id="JADWYR010000001">
    <property type="protein sequence ID" value="MBG9376922.1"/>
    <property type="molecule type" value="Genomic_DNA"/>
</dbReference>
<gene>
    <name evidence="1" type="ORF">I5907_11785</name>
</gene>
<evidence type="ECO:0000313" key="2">
    <source>
        <dbReference type="Proteomes" id="UP000628448"/>
    </source>
</evidence>
<keyword evidence="2" id="KW-1185">Reference proteome</keyword>
<accession>A0A931E683</accession>
<name>A0A931E683_9BACT</name>
<organism evidence="1 2">
    <name type="scientific">Panacibacter microcysteis</name>
    <dbReference type="NCBI Taxonomy" id="2793269"/>
    <lineage>
        <taxon>Bacteria</taxon>
        <taxon>Pseudomonadati</taxon>
        <taxon>Bacteroidota</taxon>
        <taxon>Chitinophagia</taxon>
        <taxon>Chitinophagales</taxon>
        <taxon>Chitinophagaceae</taxon>
        <taxon>Panacibacter</taxon>
    </lineage>
</organism>
<evidence type="ECO:0000313" key="1">
    <source>
        <dbReference type="EMBL" id="MBG9376922.1"/>
    </source>
</evidence>
<comment type="caution">
    <text evidence="1">The sequence shown here is derived from an EMBL/GenBank/DDBJ whole genome shotgun (WGS) entry which is preliminary data.</text>
</comment>
<dbReference type="RefSeq" id="WP_196990912.1">
    <property type="nucleotide sequence ID" value="NZ_JADWYR010000001.1"/>
</dbReference>
<protein>
    <submittedName>
        <fullName evidence="1">Uncharacterized protein</fullName>
    </submittedName>
</protein>
<proteinExistence type="predicted"/>
<reference evidence="1" key="1">
    <citation type="submission" date="2020-11" db="EMBL/GenBank/DDBJ databases">
        <title>Bacterial whole genome sequence for Panacibacter sp. DH6.</title>
        <authorList>
            <person name="Le V."/>
            <person name="Ko S."/>
            <person name="Ahn C.-Y."/>
            <person name="Oh H.-M."/>
        </authorList>
    </citation>
    <scope>NUCLEOTIDE SEQUENCE</scope>
    <source>
        <strain evidence="1">DH6</strain>
    </source>
</reference>
<sequence>MNYITSSATNVKETIRSFFSINRSLAGSIAKWVSSATVNTMLLQDHFSQQQKTVENNSQSVSK</sequence>